<dbReference type="SUPFAM" id="SSF51126">
    <property type="entry name" value="Pectin lyase-like"/>
    <property type="match status" value="1"/>
</dbReference>
<dbReference type="InterPro" id="IPR012334">
    <property type="entry name" value="Pectin_lyas_fold"/>
</dbReference>
<dbReference type="InterPro" id="IPR039448">
    <property type="entry name" value="Beta_helix"/>
</dbReference>
<dbReference type="Gene3D" id="2.160.20.10">
    <property type="entry name" value="Single-stranded right-handed beta-helix, Pectin lyase-like"/>
    <property type="match status" value="1"/>
</dbReference>
<evidence type="ECO:0000259" key="1">
    <source>
        <dbReference type="Pfam" id="PF13229"/>
    </source>
</evidence>
<feature type="non-terminal residue" evidence="2">
    <location>
        <position position="1"/>
    </location>
</feature>
<comment type="caution">
    <text evidence="2">The sequence shown here is derived from an EMBL/GenBank/DDBJ whole genome shotgun (WGS) entry which is preliminary data.</text>
</comment>
<dbReference type="EMBL" id="LAZR01067491">
    <property type="protein sequence ID" value="KKK51473.1"/>
    <property type="molecule type" value="Genomic_DNA"/>
</dbReference>
<gene>
    <name evidence="2" type="ORF">LCGC14_3114600</name>
</gene>
<dbReference type="InterPro" id="IPR011050">
    <property type="entry name" value="Pectin_lyase_fold/virulence"/>
</dbReference>
<proteinExistence type="predicted"/>
<dbReference type="Pfam" id="PF13229">
    <property type="entry name" value="Beta_helix"/>
    <property type="match status" value="1"/>
</dbReference>
<dbReference type="InterPro" id="IPR006626">
    <property type="entry name" value="PbH1"/>
</dbReference>
<name>A0A0F8W4H6_9ZZZZ</name>
<organism evidence="2">
    <name type="scientific">marine sediment metagenome</name>
    <dbReference type="NCBI Taxonomy" id="412755"/>
    <lineage>
        <taxon>unclassified sequences</taxon>
        <taxon>metagenomes</taxon>
        <taxon>ecological metagenomes</taxon>
    </lineage>
</organism>
<evidence type="ECO:0000313" key="2">
    <source>
        <dbReference type="EMBL" id="KKK51473.1"/>
    </source>
</evidence>
<feature type="non-terminal residue" evidence="2">
    <location>
        <position position="342"/>
    </location>
</feature>
<sequence length="342" mass="35603">YPMPANANAGVETYYVDTVTGLDGNSGLTPALAKKTIQEAIDTADLNDIIIVSAGTYLEDLAIIAAKTGLELRPASGEDVTLQGVTIGGEPLATPNLVIDADEVKIHGFTIKSAAVDGTDKYATAIHVQDGADVEIYDNAFDLEGTISVDAELWAIIGADSDNVHDIGGLNIHDNTFVGTDLDGTKDDLINAIYINWDTTAITGTVTIEDNVISGDIARGIMSERPNTVVTGNSVTSSLVADASSLGGKAYAGIAVTLAHGTGTIDNTDVTDNTVSEFGTGVWIGRTFGGATLTLTDITVTGNTIEDNLKGVFVELDADEVLVNNNNILYNTEFGIQNDDGS</sequence>
<dbReference type="AlphaFoldDB" id="A0A0F8W4H6"/>
<reference evidence="2" key="1">
    <citation type="journal article" date="2015" name="Nature">
        <title>Complex archaea that bridge the gap between prokaryotes and eukaryotes.</title>
        <authorList>
            <person name="Spang A."/>
            <person name="Saw J.H."/>
            <person name="Jorgensen S.L."/>
            <person name="Zaremba-Niedzwiedzka K."/>
            <person name="Martijn J."/>
            <person name="Lind A.E."/>
            <person name="van Eijk R."/>
            <person name="Schleper C."/>
            <person name="Guy L."/>
            <person name="Ettema T.J."/>
        </authorList>
    </citation>
    <scope>NUCLEOTIDE SEQUENCE</scope>
</reference>
<feature type="domain" description="Right handed beta helix" evidence="1">
    <location>
        <begin position="180"/>
        <end position="341"/>
    </location>
</feature>
<dbReference type="SMART" id="SM00710">
    <property type="entry name" value="PbH1"/>
    <property type="match status" value="6"/>
</dbReference>
<protein>
    <recommendedName>
        <fullName evidence="1">Right handed beta helix domain-containing protein</fullName>
    </recommendedName>
</protein>
<accession>A0A0F8W4H6</accession>